<dbReference type="PANTHER" id="PTHR13980">
    <property type="entry name" value="CDC68 RELATED"/>
    <property type="match status" value="1"/>
</dbReference>
<comment type="subcellular location">
    <subcellularLocation>
        <location evidence="1">Nucleus</location>
    </subcellularLocation>
    <subcellularLocation>
        <location evidence="1">Chromosome</location>
    </subcellularLocation>
</comment>
<feature type="region of interest" description="Disordered" evidence="2">
    <location>
        <begin position="74"/>
        <end position="102"/>
    </location>
</feature>
<keyword evidence="1" id="KW-0158">Chromosome</keyword>
<proteinExistence type="inferred from homology"/>
<dbReference type="GO" id="GO:0006281">
    <property type="term" value="P:DNA repair"/>
    <property type="evidence" value="ECO:0007669"/>
    <property type="project" value="UniProtKB-UniRule"/>
</dbReference>
<reference evidence="5" key="1">
    <citation type="submission" date="2022-03" db="EMBL/GenBank/DDBJ databases">
        <title>A functionally conserved STORR gene fusion in Papaver species that diverged 16.8 million years ago.</title>
        <authorList>
            <person name="Catania T."/>
        </authorList>
    </citation>
    <scope>NUCLEOTIDE SEQUENCE</scope>
    <source>
        <strain evidence="5">S-191538</strain>
    </source>
</reference>
<evidence type="ECO:0000313" key="5">
    <source>
        <dbReference type="EMBL" id="MCL7047799.1"/>
    </source>
</evidence>
<dbReference type="Gene3D" id="2.30.29.150">
    <property type="match status" value="1"/>
</dbReference>
<keyword evidence="6" id="KW-1185">Reference proteome</keyword>
<evidence type="ECO:0000259" key="4">
    <source>
        <dbReference type="Pfam" id="PF24824"/>
    </source>
</evidence>
<sequence length="486" mass="55599">MRLRKCPIVIRGYRLAKKKTYDKYQNCDRTNDKVKESVRSYMQKEMLKVNQARLADELDRVTFWRLRQGAQSKTTGSLGEKTGVIQHGGQSKTTGSSKKSNKFGISKKSNKFGISKKSTPRKKNCSDKTLVMDEESKVIELANVTIFPKVGGQDGETIVGTLQSHANGFRYAASSSDFTVVFLYKDVKKVFFLAKDKEEEMPPLLHFHMDCPIKVGTENRENIQFRLVPITVGQRRSDDDLNKIEKEKQTGDCGRNEDLKTFVFKVEDKWIRLLVEAYPFHELDEMCKFHGVRPSKAGSFFCLTLFSLVGLADTPFVVVNLRDIEVVNLALESEDINMTVVYKDFKLVPLQINCIPLDSLDGIKHRLDFGNVKYYVNDKKQEWWGPTVEWIANFPEEFIKQGGWKSFGLEDPDTLQYYSCDKELKECDSDVESDIKVCYYYNSEGSKVVVNVSDLEAETNKCDSGEVRYYYDSEVSEVVTDSDIEA</sequence>
<feature type="domain" description="FACT complex subunit SPT16 PH-like" evidence="4">
    <location>
        <begin position="140"/>
        <end position="265"/>
    </location>
</feature>
<organism evidence="5 6">
    <name type="scientific">Papaver nudicaule</name>
    <name type="common">Iceland poppy</name>
    <dbReference type="NCBI Taxonomy" id="74823"/>
    <lineage>
        <taxon>Eukaryota</taxon>
        <taxon>Viridiplantae</taxon>
        <taxon>Streptophyta</taxon>
        <taxon>Embryophyta</taxon>
        <taxon>Tracheophyta</taxon>
        <taxon>Spermatophyta</taxon>
        <taxon>Magnoliopsida</taxon>
        <taxon>Ranunculales</taxon>
        <taxon>Papaveraceae</taxon>
        <taxon>Papaveroideae</taxon>
        <taxon>Papaver</taxon>
    </lineage>
</organism>
<dbReference type="GO" id="GO:0035101">
    <property type="term" value="C:FACT complex"/>
    <property type="evidence" value="ECO:0007669"/>
    <property type="project" value="UniProtKB-UniRule"/>
</dbReference>
<name>A0AA41VUK4_PAPNU</name>
<comment type="caution">
    <text evidence="5">The sequence shown here is derived from an EMBL/GenBank/DDBJ whole genome shotgun (WGS) entry which is preliminary data.</text>
</comment>
<keyword evidence="1" id="KW-0234">DNA repair</keyword>
<keyword evidence="1" id="KW-0235">DNA replication</keyword>
<dbReference type="Proteomes" id="UP001177140">
    <property type="component" value="Unassembled WGS sequence"/>
</dbReference>
<dbReference type="InterPro" id="IPR013719">
    <property type="entry name" value="RTT106/SPT16-like_middle_dom"/>
</dbReference>
<evidence type="ECO:0000259" key="3">
    <source>
        <dbReference type="Pfam" id="PF08512"/>
    </source>
</evidence>
<keyword evidence="1" id="KW-0804">Transcription</keyword>
<comment type="subunit">
    <text evidence="1">Component of the FACT complex.</text>
</comment>
<evidence type="ECO:0000256" key="1">
    <source>
        <dbReference type="RuleBase" id="RU367052"/>
    </source>
</evidence>
<evidence type="ECO:0000256" key="2">
    <source>
        <dbReference type="SAM" id="MobiDB-lite"/>
    </source>
</evidence>
<comment type="function">
    <text evidence="1">Component of the FACT complex, a general chromatin factor that acts to reorganize nucleosomes. The FACT complex is involved in multiple processes that require DNA as a template such as mRNA elongation, DNA replication and DNA repair. During transcription elongation the FACT complex acts as a histone chaperone that both destabilizes and restores nucleosomal structure. It facilitates the passage of RNA polymerase II and transcription by promoting the dissociation of one histone H2A-H2B dimer from the nucleosome, then subsequently promotes the reestablishment of the nucleosome following the passage of RNA polymerase II.</text>
</comment>
<dbReference type="GO" id="GO:0006368">
    <property type="term" value="P:transcription elongation by RNA polymerase II"/>
    <property type="evidence" value="ECO:0007669"/>
    <property type="project" value="TreeGrafter"/>
</dbReference>
<dbReference type="InterPro" id="IPR011993">
    <property type="entry name" value="PH-like_dom_sf"/>
</dbReference>
<protein>
    <recommendedName>
        <fullName evidence="1">FACT complex subunit</fullName>
    </recommendedName>
</protein>
<dbReference type="PANTHER" id="PTHR13980:SF15">
    <property type="entry name" value="FACT COMPLEX SUBUNIT SPT16"/>
    <property type="match status" value="1"/>
</dbReference>
<dbReference type="AlphaFoldDB" id="A0AA41VUK4"/>
<keyword evidence="1" id="KW-0227">DNA damage</keyword>
<dbReference type="Pfam" id="PF08512">
    <property type="entry name" value="Rttp106-like_middle"/>
    <property type="match status" value="1"/>
</dbReference>
<evidence type="ECO:0000313" key="6">
    <source>
        <dbReference type="Proteomes" id="UP001177140"/>
    </source>
</evidence>
<dbReference type="GO" id="GO:0006260">
    <property type="term" value="P:DNA replication"/>
    <property type="evidence" value="ECO:0007669"/>
    <property type="project" value="UniProtKB-KW"/>
</dbReference>
<dbReference type="InterPro" id="IPR056595">
    <property type="entry name" value="Fact-SPT16_PH"/>
</dbReference>
<dbReference type="GO" id="GO:0031491">
    <property type="term" value="F:nucleosome binding"/>
    <property type="evidence" value="ECO:0007669"/>
    <property type="project" value="TreeGrafter"/>
</dbReference>
<feature type="domain" description="Histone chaperone RTT106/FACT complex subunit SPT16-like middle" evidence="3">
    <location>
        <begin position="296"/>
        <end position="373"/>
    </location>
</feature>
<keyword evidence="1" id="KW-0805">Transcription regulation</keyword>
<comment type="similarity">
    <text evidence="1">Belongs to the peptidase M24 family. SPT16 subfamily.</text>
</comment>
<keyword evidence="1" id="KW-0539">Nucleus</keyword>
<dbReference type="InterPro" id="IPR040258">
    <property type="entry name" value="Spt16"/>
</dbReference>
<accession>A0AA41VUK4</accession>
<feature type="compositionally biased region" description="Low complexity" evidence="2">
    <location>
        <begin position="88"/>
        <end position="102"/>
    </location>
</feature>
<gene>
    <name evidence="5" type="ORF">MKW94_006055</name>
</gene>
<dbReference type="Pfam" id="PF24824">
    <property type="entry name" value="PH_SPT16"/>
    <property type="match status" value="1"/>
</dbReference>
<dbReference type="EMBL" id="JAJJMA010297147">
    <property type="protein sequence ID" value="MCL7047799.1"/>
    <property type="molecule type" value="Genomic_DNA"/>
</dbReference>
<dbReference type="Gene3D" id="2.30.29.30">
    <property type="entry name" value="Pleckstrin-homology domain (PH domain)/Phosphotyrosine-binding domain (PTB)"/>
    <property type="match status" value="1"/>
</dbReference>